<dbReference type="STRING" id="1798351.A2930_04455"/>
<dbReference type="GO" id="GO:0016301">
    <property type="term" value="F:kinase activity"/>
    <property type="evidence" value="ECO:0007669"/>
    <property type="project" value="InterPro"/>
</dbReference>
<gene>
    <name evidence="4" type="ORF">A2930_04455</name>
</gene>
<protein>
    <recommendedName>
        <fullName evidence="3">Zeta toxin domain-containing protein</fullName>
    </recommendedName>
</protein>
<evidence type="ECO:0000256" key="2">
    <source>
        <dbReference type="ARBA" id="ARBA00022840"/>
    </source>
</evidence>
<dbReference type="Gene3D" id="3.40.50.300">
    <property type="entry name" value="P-loop containing nucleotide triphosphate hydrolases"/>
    <property type="match status" value="1"/>
</dbReference>
<feature type="domain" description="Zeta toxin" evidence="3">
    <location>
        <begin position="38"/>
        <end position="186"/>
    </location>
</feature>
<dbReference type="SUPFAM" id="SSF52540">
    <property type="entry name" value="P-loop containing nucleoside triphosphate hydrolases"/>
    <property type="match status" value="1"/>
</dbReference>
<dbReference type="InterPro" id="IPR010488">
    <property type="entry name" value="Zeta_toxin_domain"/>
</dbReference>
<evidence type="ECO:0000259" key="3">
    <source>
        <dbReference type="Pfam" id="PF06414"/>
    </source>
</evidence>
<dbReference type="Pfam" id="PF06414">
    <property type="entry name" value="Zeta_toxin"/>
    <property type="match status" value="1"/>
</dbReference>
<dbReference type="GO" id="GO:0005524">
    <property type="term" value="F:ATP binding"/>
    <property type="evidence" value="ECO:0007669"/>
    <property type="project" value="UniProtKB-KW"/>
</dbReference>
<sequence length="235" mass="26796">MENEDENQESGLAKSHIKLNRGLLVRQFAGDVDPTFGIAPISIFMAGSPGAGKTEFSRRLIEGFQSKPIVIDADDIRKIIPGYLGGNSHVYQAAATKGVHILYDYALEKKLNMILDGTFAYRLSIENVNRSLTRGRKVEIYYIYQEPKIAWIFTKKREELENRKVTLGLFINTFIVARENVIKAKKIFGDKIKLNLVLKNYDTKTEKIYLDVSDIDDMLFRGYSVEDLQMILGYN</sequence>
<accession>A0A1F5X0P1</accession>
<keyword evidence="1" id="KW-0547">Nucleotide-binding</keyword>
<proteinExistence type="predicted"/>
<organism evidence="4 5">
    <name type="scientific">Candidatus Giovannonibacteria bacterium RIFCSPLOWO2_01_FULL_45_34</name>
    <dbReference type="NCBI Taxonomy" id="1798351"/>
    <lineage>
        <taxon>Bacteria</taxon>
        <taxon>Candidatus Giovannoniibacteriota</taxon>
    </lineage>
</organism>
<dbReference type="EMBL" id="MFID01000010">
    <property type="protein sequence ID" value="OGF81467.1"/>
    <property type="molecule type" value="Genomic_DNA"/>
</dbReference>
<name>A0A1F5X0P1_9BACT</name>
<keyword evidence="2" id="KW-0067">ATP-binding</keyword>
<comment type="caution">
    <text evidence="4">The sequence shown here is derived from an EMBL/GenBank/DDBJ whole genome shotgun (WGS) entry which is preliminary data.</text>
</comment>
<dbReference type="Proteomes" id="UP000178114">
    <property type="component" value="Unassembled WGS sequence"/>
</dbReference>
<reference evidence="4 5" key="1">
    <citation type="journal article" date="2016" name="Nat. Commun.">
        <title>Thousands of microbial genomes shed light on interconnected biogeochemical processes in an aquifer system.</title>
        <authorList>
            <person name="Anantharaman K."/>
            <person name="Brown C.T."/>
            <person name="Hug L.A."/>
            <person name="Sharon I."/>
            <person name="Castelle C.J."/>
            <person name="Probst A.J."/>
            <person name="Thomas B.C."/>
            <person name="Singh A."/>
            <person name="Wilkins M.J."/>
            <person name="Karaoz U."/>
            <person name="Brodie E.L."/>
            <person name="Williams K.H."/>
            <person name="Hubbard S.S."/>
            <person name="Banfield J.F."/>
        </authorList>
    </citation>
    <scope>NUCLEOTIDE SEQUENCE [LARGE SCALE GENOMIC DNA]</scope>
</reference>
<evidence type="ECO:0000313" key="5">
    <source>
        <dbReference type="Proteomes" id="UP000178114"/>
    </source>
</evidence>
<dbReference type="AlphaFoldDB" id="A0A1F5X0P1"/>
<evidence type="ECO:0000313" key="4">
    <source>
        <dbReference type="EMBL" id="OGF81467.1"/>
    </source>
</evidence>
<dbReference type="InterPro" id="IPR027417">
    <property type="entry name" value="P-loop_NTPase"/>
</dbReference>
<evidence type="ECO:0000256" key="1">
    <source>
        <dbReference type="ARBA" id="ARBA00022741"/>
    </source>
</evidence>